<dbReference type="EMBL" id="JACBYR010000001">
    <property type="protein sequence ID" value="NYE82095.1"/>
    <property type="molecule type" value="Genomic_DNA"/>
</dbReference>
<feature type="region of interest" description="Disordered" evidence="1">
    <location>
        <begin position="281"/>
        <end position="303"/>
    </location>
</feature>
<sequence length="409" mass="44580">MPACVRRLPTAARLLTAAHLPGAAGLSPAARLLSMAVATLALAGCAQVGSQVVSQVGYYAQSVGGHSALLQAARPVDAVLADPATPPDLRSRLEQAVAARRFASQSLGLPDNDSYTRYADVKRPFVVWNVFATPELSLRMKTSCFPVVGCLDYRGYYSETAARATAQDLKAGGWEVTVGGVPAYSTLGWYDDPLVNTFIRYPAGEVARLIFHELAHQTVYARNDTMFNESFATTVEEIGVERWLQQPDNAPIRDQYTAFATRKRQFIALLLETRRELEKAYGEDTPDAKRAKAPTRPDPVGLSDAQVAERRAAKAAILAELRVRYDALKRDAWQGFNGYDGWFAGEINNARFASVATYHQWVPAFRVLYARCASCQQGSLAPFFAEVKALADLPSADRRRALTALAAGG</sequence>
<proteinExistence type="predicted"/>
<dbReference type="Proteomes" id="UP000542125">
    <property type="component" value="Unassembled WGS sequence"/>
</dbReference>
<organism evidence="2 3">
    <name type="scientific">Pigmentiphaga litoralis</name>
    <dbReference type="NCBI Taxonomy" id="516702"/>
    <lineage>
        <taxon>Bacteria</taxon>
        <taxon>Pseudomonadati</taxon>
        <taxon>Pseudomonadota</taxon>
        <taxon>Betaproteobacteria</taxon>
        <taxon>Burkholderiales</taxon>
        <taxon>Alcaligenaceae</taxon>
        <taxon>Pigmentiphaga</taxon>
    </lineage>
</organism>
<keyword evidence="2" id="KW-0031">Aminopeptidase</keyword>
<evidence type="ECO:0000313" key="3">
    <source>
        <dbReference type="Proteomes" id="UP000542125"/>
    </source>
</evidence>
<gene>
    <name evidence="2" type="ORF">FHW18_001366</name>
</gene>
<name>A0A7Y9LMC3_9BURK</name>
<comment type="caution">
    <text evidence="2">The sequence shown here is derived from an EMBL/GenBank/DDBJ whole genome shotgun (WGS) entry which is preliminary data.</text>
</comment>
<dbReference type="Pfam" id="PF10023">
    <property type="entry name" value="Aminopep"/>
    <property type="match status" value="2"/>
</dbReference>
<evidence type="ECO:0000256" key="1">
    <source>
        <dbReference type="SAM" id="MobiDB-lite"/>
    </source>
</evidence>
<dbReference type="AlphaFoldDB" id="A0A7Y9LMC3"/>
<accession>A0A7Y9LMC3</accession>
<protein>
    <submittedName>
        <fullName evidence="2">Putative aminopeptidase</fullName>
    </submittedName>
</protein>
<keyword evidence="3" id="KW-1185">Reference proteome</keyword>
<keyword evidence="2" id="KW-0378">Hydrolase</keyword>
<dbReference type="PIRSF" id="PIRSF029285">
    <property type="entry name" value="Aminopept"/>
    <property type="match status" value="1"/>
</dbReference>
<reference evidence="2 3" key="1">
    <citation type="submission" date="2020-07" db="EMBL/GenBank/DDBJ databases">
        <title>Genomic Encyclopedia of Type Strains, Phase IV (KMG-V): Genome sequencing to study the core and pangenomes of soil and plant-associated prokaryotes.</title>
        <authorList>
            <person name="Whitman W."/>
        </authorList>
    </citation>
    <scope>NUCLEOTIDE SEQUENCE [LARGE SCALE GENOMIC DNA]</scope>
    <source>
        <strain evidence="2 3">SAS40</strain>
    </source>
</reference>
<evidence type="ECO:0000313" key="2">
    <source>
        <dbReference type="EMBL" id="NYE82095.1"/>
    </source>
</evidence>
<feature type="compositionally biased region" description="Basic and acidic residues" evidence="1">
    <location>
        <begin position="281"/>
        <end position="290"/>
    </location>
</feature>
<dbReference type="RefSeq" id="WP_179584635.1">
    <property type="nucleotide sequence ID" value="NZ_JACBYR010000001.1"/>
</dbReference>
<dbReference type="GO" id="GO:0004177">
    <property type="term" value="F:aminopeptidase activity"/>
    <property type="evidence" value="ECO:0007669"/>
    <property type="project" value="UniProtKB-KW"/>
</dbReference>
<dbReference type="InterPro" id="IPR014553">
    <property type="entry name" value="Aminopept"/>
</dbReference>
<keyword evidence="2" id="KW-0645">Protease</keyword>